<reference evidence="1 2" key="1">
    <citation type="journal article" date="2003" name="Genome Res.">
        <title>Comparative genome analysis of Vibrio vulnificus, a marine pathogen.</title>
        <authorList>
            <person name="Chen C.Y."/>
            <person name="Wu K.M."/>
            <person name="Chang Y.C."/>
            <person name="Chang C.H."/>
            <person name="Tsai H.C."/>
            <person name="Liao T.L."/>
            <person name="Liu Y.M."/>
            <person name="Chen H.J."/>
            <person name="Shen A.B."/>
            <person name="Li J.C."/>
            <person name="Su T.L."/>
            <person name="Shao C.P."/>
            <person name="Lee C.T."/>
            <person name="Hor L.I."/>
            <person name="Tsai S.F."/>
        </authorList>
    </citation>
    <scope>NUCLEOTIDE SEQUENCE [LARGE SCALE GENOMIC DNA]</scope>
    <source>
        <strain evidence="1 2">YJ016</strain>
    </source>
</reference>
<evidence type="ECO:0000313" key="1">
    <source>
        <dbReference type="EMBL" id="BAC93772.1"/>
    </source>
</evidence>
<proteinExistence type="predicted"/>
<dbReference type="EMBL" id="BA000037">
    <property type="protein sequence ID" value="BAC93772.1"/>
    <property type="molecule type" value="Genomic_DNA"/>
</dbReference>
<dbReference type="HOGENOM" id="CLU_3298594_0_0_6"/>
<dbReference type="Proteomes" id="UP000002675">
    <property type="component" value="Chromosome I"/>
</dbReference>
<sequence length="40" mass="4861">MFTFFIEECCFFCSDWQIEAIPFRNDLIKKDVVCVQYLAF</sequence>
<organism evidence="1 2">
    <name type="scientific">Vibrio vulnificus (strain YJ016)</name>
    <dbReference type="NCBI Taxonomy" id="196600"/>
    <lineage>
        <taxon>Bacteria</taxon>
        <taxon>Pseudomonadati</taxon>
        <taxon>Pseudomonadota</taxon>
        <taxon>Gammaproteobacteria</taxon>
        <taxon>Vibrionales</taxon>
        <taxon>Vibrionaceae</taxon>
        <taxon>Vibrio</taxon>
    </lineage>
</organism>
<evidence type="ECO:0000313" key="2">
    <source>
        <dbReference type="Proteomes" id="UP000002675"/>
    </source>
</evidence>
<protein>
    <submittedName>
        <fullName evidence="1">Uncharacterized protein</fullName>
    </submittedName>
</protein>
<name>Q7MMQ9_VIBVY</name>
<gene>
    <name evidence="1" type="ordered locus">VV1008</name>
</gene>
<dbReference type="KEGG" id="vvy:VV1008"/>
<dbReference type="AlphaFoldDB" id="Q7MMQ9"/>
<accession>Q7MMQ9</accession>